<evidence type="ECO:0000313" key="1">
    <source>
        <dbReference type="EMBL" id="KAF3582398.1"/>
    </source>
</evidence>
<reference evidence="1 2" key="1">
    <citation type="journal article" date="2020" name="BMC Genomics">
        <title>Intraspecific diversification of the crop wild relative Brassica cretica Lam. using demographic model selection.</title>
        <authorList>
            <person name="Kioukis A."/>
            <person name="Michalopoulou V.A."/>
            <person name="Briers L."/>
            <person name="Pirintsos S."/>
            <person name="Studholme D.J."/>
            <person name="Pavlidis P."/>
            <person name="Sarris P.F."/>
        </authorList>
    </citation>
    <scope>NUCLEOTIDE SEQUENCE [LARGE SCALE GENOMIC DNA]</scope>
    <source>
        <strain evidence="2">cv. PFS-1207/04</strain>
    </source>
</reference>
<organism evidence="1 2">
    <name type="scientific">Brassica cretica</name>
    <name type="common">Mustard</name>
    <dbReference type="NCBI Taxonomy" id="69181"/>
    <lineage>
        <taxon>Eukaryota</taxon>
        <taxon>Viridiplantae</taxon>
        <taxon>Streptophyta</taxon>
        <taxon>Embryophyta</taxon>
        <taxon>Tracheophyta</taxon>
        <taxon>Spermatophyta</taxon>
        <taxon>Magnoliopsida</taxon>
        <taxon>eudicotyledons</taxon>
        <taxon>Gunneridae</taxon>
        <taxon>Pentapetalae</taxon>
        <taxon>rosids</taxon>
        <taxon>malvids</taxon>
        <taxon>Brassicales</taxon>
        <taxon>Brassicaceae</taxon>
        <taxon>Brassiceae</taxon>
        <taxon>Brassica</taxon>
    </lineage>
</organism>
<comment type="caution">
    <text evidence="1">The sequence shown here is derived from an EMBL/GenBank/DDBJ whole genome shotgun (WGS) entry which is preliminary data.</text>
</comment>
<dbReference type="Proteomes" id="UP000266723">
    <property type="component" value="Unassembled WGS sequence"/>
</dbReference>
<protein>
    <submittedName>
        <fullName evidence="1">Uncharacterized protein</fullName>
    </submittedName>
</protein>
<sequence length="192" mass="21464">MNPLAPNKSTRTPLVLFPQHQTGLSAHIHLLGDYLPLRVTNIELAKSTICSMYIIIRSWDSLIGVEDPHNVCMYSQKCPGGPEGVDIFLGLVHHVRACGFTTSEAMTSVSLVIAESNAKNTEFYLHLPPPASQHIESTNDSVETIKPEMPTYRFKIVKKLKRTKCGGAVIQFYGKRRYYGFLEVDGWAKINT</sequence>
<dbReference type="EMBL" id="QGKV02000649">
    <property type="protein sequence ID" value="KAF3582398.1"/>
    <property type="molecule type" value="Genomic_DNA"/>
</dbReference>
<name>A0ABQ7DW98_BRACR</name>
<accession>A0ABQ7DW98</accession>
<keyword evidence="2" id="KW-1185">Reference proteome</keyword>
<evidence type="ECO:0000313" key="2">
    <source>
        <dbReference type="Proteomes" id="UP000266723"/>
    </source>
</evidence>
<gene>
    <name evidence="1" type="ORF">DY000_02031343</name>
</gene>
<proteinExistence type="predicted"/>